<proteinExistence type="predicted"/>
<comment type="caution">
    <text evidence="1">The sequence shown here is derived from an EMBL/GenBank/DDBJ whole genome shotgun (WGS) entry which is preliminary data.</text>
</comment>
<name>A0ABW8V9J6_9PROT</name>
<dbReference type="EMBL" id="JBJLSN010000027">
    <property type="protein sequence ID" value="MFL7903150.1"/>
    <property type="molecule type" value="Genomic_DNA"/>
</dbReference>
<reference evidence="1 2" key="1">
    <citation type="submission" date="2024-11" db="EMBL/GenBank/DDBJ databases">
        <title>Draft genome sequences of two bacteria associated to sugarcane roots in Colombia.</title>
        <authorList>
            <person name="Pardo-Diaz S."/>
            <person name="Masmela-Mendoza J."/>
            <person name="Delgadillo-Duran P."/>
            <person name="Bautista E.J."/>
            <person name="Rojas-Tapias D.F."/>
        </authorList>
    </citation>
    <scope>NUCLEOTIDE SEQUENCE [LARGE SCALE GENOMIC DNA]</scope>
    <source>
        <strain evidence="1 2">Ap18</strain>
    </source>
</reference>
<evidence type="ECO:0000313" key="2">
    <source>
        <dbReference type="Proteomes" id="UP001628281"/>
    </source>
</evidence>
<protein>
    <submittedName>
        <fullName evidence="1">Helix-turn-helix domain-containing protein</fullName>
    </submittedName>
</protein>
<sequence>MDAGFNTDDADRTRCRVLDDLQGQRLGASKNGSAVGRHRPQALRDAVARYNAEGVTGLYDRPLPGRPEWLSEGEQATLRAIIFAGPDPRRHGCMESHQGQVRLL</sequence>
<dbReference type="Proteomes" id="UP001628281">
    <property type="component" value="Unassembled WGS sequence"/>
</dbReference>
<accession>A0ABW8V9J6</accession>
<organism evidence="1 2">
    <name type="scientific">Azospirillum argentinense</name>
    <dbReference type="NCBI Taxonomy" id="2970906"/>
    <lineage>
        <taxon>Bacteria</taxon>
        <taxon>Pseudomonadati</taxon>
        <taxon>Pseudomonadota</taxon>
        <taxon>Alphaproteobacteria</taxon>
        <taxon>Rhodospirillales</taxon>
        <taxon>Azospirillaceae</taxon>
        <taxon>Azospirillum</taxon>
    </lineage>
</organism>
<keyword evidence="2" id="KW-1185">Reference proteome</keyword>
<dbReference type="RefSeq" id="WP_407824759.1">
    <property type="nucleotide sequence ID" value="NZ_JBJLSN010000027.1"/>
</dbReference>
<gene>
    <name evidence="1" type="ORF">ACJ41P_18595</name>
</gene>
<evidence type="ECO:0000313" key="1">
    <source>
        <dbReference type="EMBL" id="MFL7903150.1"/>
    </source>
</evidence>